<comment type="caution">
    <text evidence="5">The sequence shown here is derived from an EMBL/GenBank/DDBJ whole genome shotgun (WGS) entry which is preliminary data.</text>
</comment>
<sequence length="467" mass="55801">MLIRPRRWQQIANTKTKRSTVISVLRWTLLRHATQSINQIDDEDTKKHVLHEEMSWLNQYWGQPIPKSDIRPKYWQRLFLAKSLQTRRDYYEYLSDEEARKERHQLVMEKRKEYIDTVSDPTREESLHRTTIHALLATKYNPKRWLDLYALARAARLGDFFVVDGGFEYAHARHSYFSALVHRVFRCFKHIHRFHSPAYIIISDLSDNFQTSRHPLPHEHSTYFHSTRDQYIDLFDKDRLVYLTPDSPNEMTHFDHDAVYIVGGIYDDENKEPLTYQKAVRQNIRHAKLPLDKYLTFHSSSSKALAFHEVYNILLTLKHTNNNWIKAFRYVPKRKIATHTSTFLFSVTCAYKFKRFCNKKPQVNKSDRVPVGSVKILYWIRHYHREDINRDQAKKINDLENKIAYLGNSYQNYWKFTASCLSIAVSPLGKPVRKSNIKTKYLQRLFIVKSLAIRRDYYEYLSDEGQR</sequence>
<evidence type="ECO:0000259" key="4">
    <source>
        <dbReference type="PROSITE" id="PS51675"/>
    </source>
</evidence>
<dbReference type="OrthoDB" id="9976048at2759"/>
<dbReference type="PANTHER" id="PTHR13563">
    <property type="entry name" value="TRNA (GUANINE-9-) METHYLTRANSFERASE"/>
    <property type="match status" value="1"/>
</dbReference>
<dbReference type="InterPro" id="IPR038459">
    <property type="entry name" value="MT_TRM10-typ_sf"/>
</dbReference>
<keyword evidence="3" id="KW-0949">S-adenosyl-L-methionine</keyword>
<organism evidence="5 6">
    <name type="scientific">Adineta ricciae</name>
    <name type="common">Rotifer</name>
    <dbReference type="NCBI Taxonomy" id="249248"/>
    <lineage>
        <taxon>Eukaryota</taxon>
        <taxon>Metazoa</taxon>
        <taxon>Spiralia</taxon>
        <taxon>Gnathifera</taxon>
        <taxon>Rotifera</taxon>
        <taxon>Eurotatoria</taxon>
        <taxon>Bdelloidea</taxon>
        <taxon>Adinetida</taxon>
        <taxon>Adinetidae</taxon>
        <taxon>Adineta</taxon>
    </lineage>
</organism>
<dbReference type="GO" id="GO:0032259">
    <property type="term" value="P:methylation"/>
    <property type="evidence" value="ECO:0007669"/>
    <property type="project" value="UniProtKB-KW"/>
</dbReference>
<evidence type="ECO:0000256" key="1">
    <source>
        <dbReference type="ARBA" id="ARBA00022603"/>
    </source>
</evidence>
<reference evidence="5" key="1">
    <citation type="submission" date="2021-02" db="EMBL/GenBank/DDBJ databases">
        <authorList>
            <person name="Nowell W R."/>
        </authorList>
    </citation>
    <scope>NUCLEOTIDE SEQUENCE</scope>
</reference>
<dbReference type="InterPro" id="IPR028564">
    <property type="entry name" value="MT_TRM10-typ"/>
</dbReference>
<evidence type="ECO:0000313" key="6">
    <source>
        <dbReference type="Proteomes" id="UP000663852"/>
    </source>
</evidence>
<dbReference type="GO" id="GO:0070131">
    <property type="term" value="P:positive regulation of mitochondrial translation"/>
    <property type="evidence" value="ECO:0007669"/>
    <property type="project" value="TreeGrafter"/>
</dbReference>
<dbReference type="GO" id="GO:0005739">
    <property type="term" value="C:mitochondrion"/>
    <property type="evidence" value="ECO:0007669"/>
    <property type="project" value="TreeGrafter"/>
</dbReference>
<dbReference type="AlphaFoldDB" id="A0A814Q5Z9"/>
<dbReference type="InterPro" id="IPR007356">
    <property type="entry name" value="tRNA_m1G_MeTrfase_euk"/>
</dbReference>
<dbReference type="Proteomes" id="UP000663852">
    <property type="component" value="Unassembled WGS sequence"/>
</dbReference>
<dbReference type="GO" id="GO:0008168">
    <property type="term" value="F:methyltransferase activity"/>
    <property type="evidence" value="ECO:0007669"/>
    <property type="project" value="UniProtKB-KW"/>
</dbReference>
<feature type="domain" description="SAM-dependent MTase TRM10-type" evidence="4">
    <location>
        <begin position="147"/>
        <end position="338"/>
    </location>
</feature>
<gene>
    <name evidence="5" type="ORF">EDS130_LOCUS20731</name>
</gene>
<protein>
    <recommendedName>
        <fullName evidence="4">SAM-dependent MTase TRM10-type domain-containing protein</fullName>
    </recommendedName>
</protein>
<evidence type="ECO:0000256" key="2">
    <source>
        <dbReference type="ARBA" id="ARBA00022679"/>
    </source>
</evidence>
<accession>A0A814Q5Z9</accession>
<evidence type="ECO:0000256" key="3">
    <source>
        <dbReference type="ARBA" id="ARBA00022691"/>
    </source>
</evidence>
<name>A0A814Q5Z9_ADIRI</name>
<dbReference type="PANTHER" id="PTHR13563:SF5">
    <property type="entry name" value="TRNA METHYLTRANSFERASE 10 HOMOLOG C"/>
    <property type="match status" value="1"/>
</dbReference>
<dbReference type="GO" id="GO:0000049">
    <property type="term" value="F:tRNA binding"/>
    <property type="evidence" value="ECO:0007669"/>
    <property type="project" value="TreeGrafter"/>
</dbReference>
<dbReference type="GO" id="GO:0005654">
    <property type="term" value="C:nucleoplasm"/>
    <property type="evidence" value="ECO:0007669"/>
    <property type="project" value="TreeGrafter"/>
</dbReference>
<dbReference type="Gene3D" id="3.40.1280.30">
    <property type="match status" value="1"/>
</dbReference>
<evidence type="ECO:0000313" key="5">
    <source>
        <dbReference type="EMBL" id="CAF1114868.1"/>
    </source>
</evidence>
<keyword evidence="1" id="KW-0489">Methyltransferase</keyword>
<dbReference type="EMBL" id="CAJNOJ010000102">
    <property type="protein sequence ID" value="CAF1114868.1"/>
    <property type="molecule type" value="Genomic_DNA"/>
</dbReference>
<dbReference type="PROSITE" id="PS51675">
    <property type="entry name" value="SAM_MT_TRM10"/>
    <property type="match status" value="1"/>
</dbReference>
<dbReference type="GO" id="GO:0097745">
    <property type="term" value="P:mitochondrial tRNA 5'-end processing"/>
    <property type="evidence" value="ECO:0007669"/>
    <property type="project" value="TreeGrafter"/>
</dbReference>
<keyword evidence="2" id="KW-0808">Transferase</keyword>
<proteinExistence type="predicted"/>